<feature type="active site" description="Nucleophile" evidence="5">
    <location>
        <position position="49"/>
    </location>
</feature>
<evidence type="ECO:0000256" key="5">
    <source>
        <dbReference type="PROSITE-ProRule" id="PRU01161"/>
    </source>
</evidence>
<organism evidence="7 8">
    <name type="scientific">Candidatus Roizmanbacteria bacterium CG_4_10_14_0_8_um_filter_33_9</name>
    <dbReference type="NCBI Taxonomy" id="1974826"/>
    <lineage>
        <taxon>Bacteria</taxon>
        <taxon>Candidatus Roizmaniibacteriota</taxon>
    </lineage>
</organism>
<name>A0A2M7QJG0_9BACT</name>
<sequence>MNNNMNIFSKRPTIGLALGSGGARGLAHIGVIKTLEKHNIAIDYIAGTSAGSIVGSFYAKTKNIGQIEKYIVSKGWWQMISMLVDPSLHQGILGGNKTQVFIEEFLGKEFQYKDFKIPFRAIAVNLKTGMTTAFSEGLVLPTIYASCAIPMIYKPAFIHNELYIDGSATSPVPVDTVKKMGADIIIAVNLQKQYSEPDLTDSTSFLRVAELSFMLMSHNLSLSEVKKADIVVNPRIEHIHWWKSLLKEDEKRTGIQLGELAMDEQIPSLQIIIKSKQPLITSLARKIRSAFR</sequence>
<dbReference type="PANTHER" id="PTHR14226">
    <property type="entry name" value="NEUROPATHY TARGET ESTERASE/SWISS CHEESE D.MELANOGASTER"/>
    <property type="match status" value="1"/>
</dbReference>
<keyword evidence="3 5" id="KW-0442">Lipid degradation</keyword>
<evidence type="ECO:0000313" key="7">
    <source>
        <dbReference type="EMBL" id="PIY72071.1"/>
    </source>
</evidence>
<feature type="domain" description="PNPLA" evidence="6">
    <location>
        <begin position="16"/>
        <end position="178"/>
    </location>
</feature>
<dbReference type="EMBL" id="PFLI01000098">
    <property type="protein sequence ID" value="PIY72071.1"/>
    <property type="molecule type" value="Genomic_DNA"/>
</dbReference>
<dbReference type="GO" id="GO:0016042">
    <property type="term" value="P:lipid catabolic process"/>
    <property type="evidence" value="ECO:0007669"/>
    <property type="project" value="UniProtKB-UniRule"/>
</dbReference>
<dbReference type="InterPro" id="IPR050301">
    <property type="entry name" value="NTE"/>
</dbReference>
<dbReference type="Proteomes" id="UP000229401">
    <property type="component" value="Unassembled WGS sequence"/>
</dbReference>
<evidence type="ECO:0000256" key="3">
    <source>
        <dbReference type="ARBA" id="ARBA00022963"/>
    </source>
</evidence>
<dbReference type="Pfam" id="PF01734">
    <property type="entry name" value="Patatin"/>
    <property type="match status" value="1"/>
</dbReference>
<evidence type="ECO:0000256" key="2">
    <source>
        <dbReference type="ARBA" id="ARBA00022801"/>
    </source>
</evidence>
<dbReference type="InterPro" id="IPR002641">
    <property type="entry name" value="PNPLA_dom"/>
</dbReference>
<dbReference type="CDD" id="cd07205">
    <property type="entry name" value="Pat_PNPLA6_PNPLA7_NTE1_like"/>
    <property type="match status" value="1"/>
</dbReference>
<reference evidence="8" key="1">
    <citation type="submission" date="2017-09" db="EMBL/GenBank/DDBJ databases">
        <title>Depth-based differentiation of microbial function through sediment-hosted aquifers and enrichment of novel symbionts in the deep terrestrial subsurface.</title>
        <authorList>
            <person name="Probst A.J."/>
            <person name="Ladd B."/>
            <person name="Jarett J.K."/>
            <person name="Geller-Mcgrath D.E."/>
            <person name="Sieber C.M.K."/>
            <person name="Emerson J.B."/>
            <person name="Anantharaman K."/>
            <person name="Thomas B.C."/>
            <person name="Malmstrom R."/>
            <person name="Stieglmeier M."/>
            <person name="Klingl A."/>
            <person name="Woyke T."/>
            <person name="Ryan C.M."/>
            <person name="Banfield J.F."/>
        </authorList>
    </citation>
    <scope>NUCLEOTIDE SEQUENCE [LARGE SCALE GENOMIC DNA]</scope>
</reference>
<keyword evidence="4 5" id="KW-0443">Lipid metabolism</keyword>
<accession>A0A2M7QJG0</accession>
<comment type="caution">
    <text evidence="5">Lacks conserved residue(s) required for the propagation of feature annotation.</text>
</comment>
<dbReference type="GO" id="GO:0004622">
    <property type="term" value="F:phosphatidylcholine lysophospholipase activity"/>
    <property type="evidence" value="ECO:0007669"/>
    <property type="project" value="InterPro"/>
</dbReference>
<dbReference type="PROSITE" id="PS51635">
    <property type="entry name" value="PNPLA"/>
    <property type="match status" value="1"/>
</dbReference>
<feature type="short sequence motif" description="GXSXG" evidence="5">
    <location>
        <begin position="47"/>
        <end position="51"/>
    </location>
</feature>
<feature type="active site" description="Proton acceptor" evidence="5">
    <location>
        <position position="165"/>
    </location>
</feature>
<dbReference type="Gene3D" id="3.40.1090.10">
    <property type="entry name" value="Cytosolic phospholipase A2 catalytic domain"/>
    <property type="match status" value="1"/>
</dbReference>
<evidence type="ECO:0000256" key="1">
    <source>
        <dbReference type="ARBA" id="ARBA00006636"/>
    </source>
</evidence>
<gene>
    <name evidence="7" type="ORF">COY87_02895</name>
</gene>
<comment type="caution">
    <text evidence="7">The sequence shown here is derived from an EMBL/GenBank/DDBJ whole genome shotgun (WGS) entry which is preliminary data.</text>
</comment>
<dbReference type="AlphaFoldDB" id="A0A2M7QJG0"/>
<comment type="similarity">
    <text evidence="1">Belongs to the NTE family.</text>
</comment>
<dbReference type="InterPro" id="IPR001423">
    <property type="entry name" value="LysoPLipase_patatin_CS"/>
</dbReference>
<protein>
    <recommendedName>
        <fullName evidence="6">PNPLA domain-containing protein</fullName>
    </recommendedName>
</protein>
<dbReference type="GO" id="GO:0046470">
    <property type="term" value="P:phosphatidylcholine metabolic process"/>
    <property type="evidence" value="ECO:0007669"/>
    <property type="project" value="InterPro"/>
</dbReference>
<evidence type="ECO:0000259" key="6">
    <source>
        <dbReference type="PROSITE" id="PS51635"/>
    </source>
</evidence>
<dbReference type="InterPro" id="IPR016035">
    <property type="entry name" value="Acyl_Trfase/lysoPLipase"/>
</dbReference>
<keyword evidence="2 5" id="KW-0378">Hydrolase</keyword>
<proteinExistence type="inferred from homology"/>
<evidence type="ECO:0000313" key="8">
    <source>
        <dbReference type="Proteomes" id="UP000229401"/>
    </source>
</evidence>
<dbReference type="PANTHER" id="PTHR14226:SF76">
    <property type="entry name" value="NTE FAMILY PROTEIN RSSA"/>
    <property type="match status" value="1"/>
</dbReference>
<dbReference type="PROSITE" id="PS01237">
    <property type="entry name" value="UPF0028"/>
    <property type="match status" value="1"/>
</dbReference>
<dbReference type="SUPFAM" id="SSF52151">
    <property type="entry name" value="FabD/lysophospholipase-like"/>
    <property type="match status" value="1"/>
</dbReference>
<evidence type="ECO:0000256" key="4">
    <source>
        <dbReference type="ARBA" id="ARBA00023098"/>
    </source>
</evidence>